<dbReference type="SUPFAM" id="SSF50978">
    <property type="entry name" value="WD40 repeat-like"/>
    <property type="match status" value="1"/>
</dbReference>
<evidence type="ECO:0000313" key="7">
    <source>
        <dbReference type="EMBL" id="RKP09831.1"/>
    </source>
</evidence>
<evidence type="ECO:0000256" key="2">
    <source>
        <dbReference type="ARBA" id="ARBA00022490"/>
    </source>
</evidence>
<dbReference type="PROSITE" id="PS00678">
    <property type="entry name" value="WD_REPEATS_1"/>
    <property type="match status" value="1"/>
</dbReference>
<feature type="repeat" description="WD" evidence="5">
    <location>
        <begin position="214"/>
        <end position="255"/>
    </location>
</feature>
<accession>A0A4P9XW57</accession>
<feature type="compositionally biased region" description="Polar residues" evidence="6">
    <location>
        <begin position="1"/>
        <end position="13"/>
    </location>
</feature>
<keyword evidence="2" id="KW-0963">Cytoplasm</keyword>
<dbReference type="GO" id="GO:0005737">
    <property type="term" value="C:cytoplasm"/>
    <property type="evidence" value="ECO:0007669"/>
    <property type="project" value="UniProtKB-SubCell"/>
</dbReference>
<dbReference type="Proteomes" id="UP000271241">
    <property type="component" value="Unassembled WGS sequence"/>
</dbReference>
<dbReference type="Gene3D" id="2.130.10.10">
    <property type="entry name" value="YVTN repeat-like/Quinoprotein amine dehydrogenase"/>
    <property type="match status" value="1"/>
</dbReference>
<comment type="subcellular location">
    <subcellularLocation>
        <location evidence="1">Cytoplasm</location>
    </subcellularLocation>
</comment>
<evidence type="ECO:0000256" key="5">
    <source>
        <dbReference type="PROSITE-ProRule" id="PRU00221"/>
    </source>
</evidence>
<dbReference type="PROSITE" id="PS50294">
    <property type="entry name" value="WD_REPEATS_REGION"/>
    <property type="match status" value="4"/>
</dbReference>
<dbReference type="FunFam" id="2.130.10.10:FF:000074">
    <property type="entry name" value="Angio-associated migratory cell protein-like protein"/>
    <property type="match status" value="1"/>
</dbReference>
<feature type="compositionally biased region" description="Acidic residues" evidence="6">
    <location>
        <begin position="29"/>
        <end position="64"/>
    </location>
</feature>
<feature type="repeat" description="WD" evidence="5">
    <location>
        <begin position="182"/>
        <end position="213"/>
    </location>
</feature>
<organism evidence="7 8">
    <name type="scientific">Thamnocephalis sphaerospora</name>
    <dbReference type="NCBI Taxonomy" id="78915"/>
    <lineage>
        <taxon>Eukaryota</taxon>
        <taxon>Fungi</taxon>
        <taxon>Fungi incertae sedis</taxon>
        <taxon>Zoopagomycota</taxon>
        <taxon>Zoopagomycotina</taxon>
        <taxon>Zoopagomycetes</taxon>
        <taxon>Zoopagales</taxon>
        <taxon>Sigmoideomycetaceae</taxon>
        <taxon>Thamnocephalis</taxon>
    </lineage>
</organism>
<dbReference type="InterPro" id="IPR020472">
    <property type="entry name" value="WD40_PAC1"/>
</dbReference>
<evidence type="ECO:0000256" key="6">
    <source>
        <dbReference type="SAM" id="MobiDB-lite"/>
    </source>
</evidence>
<dbReference type="InterPro" id="IPR019775">
    <property type="entry name" value="WD40_repeat_CS"/>
</dbReference>
<dbReference type="STRING" id="78915.A0A4P9XW57"/>
<dbReference type="OrthoDB" id="10261640at2759"/>
<feature type="repeat" description="WD" evidence="5">
    <location>
        <begin position="344"/>
        <end position="385"/>
    </location>
</feature>
<reference evidence="8" key="1">
    <citation type="journal article" date="2018" name="Nat. Microbiol.">
        <title>Leveraging single-cell genomics to expand the fungal tree of life.</title>
        <authorList>
            <person name="Ahrendt S.R."/>
            <person name="Quandt C.A."/>
            <person name="Ciobanu D."/>
            <person name="Clum A."/>
            <person name="Salamov A."/>
            <person name="Andreopoulos B."/>
            <person name="Cheng J.F."/>
            <person name="Woyke T."/>
            <person name="Pelin A."/>
            <person name="Henrissat B."/>
            <person name="Reynolds N.K."/>
            <person name="Benny G.L."/>
            <person name="Smith M.E."/>
            <person name="James T.Y."/>
            <person name="Grigoriev I.V."/>
        </authorList>
    </citation>
    <scope>NUCLEOTIDE SEQUENCE [LARGE SCALE GENOMIC DNA]</scope>
    <source>
        <strain evidence="8">RSA 1356</strain>
    </source>
</reference>
<dbReference type="CDD" id="cd00200">
    <property type="entry name" value="WD40"/>
    <property type="match status" value="1"/>
</dbReference>
<proteinExistence type="predicted"/>
<sequence length="420" mass="45157">MPEELQPQSNFAGQTDEERAVATSASGEAQDEFVGDDDVEQVIDEAADGDVHMDDDDNDDDEEAAHEGEASGAADDMEEFEDDSVQGFFAHKEPVYAIAAHPSIPYLAASGGGDDKAYLWRSDTGEQLFELAGHTDSVTALAFSADGQYVASGGMEGKVNVWKVQTGELAVTLEGPEEVEWVTWHPKGNVVLAGAHDSTVWMWMVPSGACMNVFAGHSGSVTCGRFTHDGKGLVTGSEDGSLIIWDPKTAAATLRFTGDDARFHDEMITSLAINHDDTIVLTGSTDKSARLVHLHSGNILGALDNHTDSIETVDFCNTMPLAVTGSLDNTASIWDVTTMRLRQTVQHDGAVIRAKWLQDTPLLATCSADCTVRLWDGRSGQCERTWRGHQETVLDFALSCDGNTLVTASDDGVSLVFRRG</sequence>
<feature type="repeat" description="WD" evidence="5">
    <location>
        <begin position="303"/>
        <end position="344"/>
    </location>
</feature>
<gene>
    <name evidence="7" type="ORF">THASP1DRAFT_28380</name>
</gene>
<dbReference type="InterPro" id="IPR036322">
    <property type="entry name" value="WD40_repeat_dom_sf"/>
</dbReference>
<dbReference type="InterPro" id="IPR001680">
    <property type="entry name" value="WD40_rpt"/>
</dbReference>
<dbReference type="EMBL" id="KZ992486">
    <property type="protein sequence ID" value="RKP09831.1"/>
    <property type="molecule type" value="Genomic_DNA"/>
</dbReference>
<dbReference type="AlphaFoldDB" id="A0A4P9XW57"/>
<feature type="region of interest" description="Disordered" evidence="6">
    <location>
        <begin position="1"/>
        <end position="78"/>
    </location>
</feature>
<keyword evidence="4" id="KW-0677">Repeat</keyword>
<dbReference type="Pfam" id="PF00400">
    <property type="entry name" value="WD40"/>
    <property type="match status" value="8"/>
</dbReference>
<feature type="repeat" description="WD" evidence="5">
    <location>
        <begin position="131"/>
        <end position="172"/>
    </location>
</feature>
<evidence type="ECO:0000256" key="1">
    <source>
        <dbReference type="ARBA" id="ARBA00004496"/>
    </source>
</evidence>
<dbReference type="InterPro" id="IPR051179">
    <property type="entry name" value="WD_repeat_multifunction"/>
</dbReference>
<dbReference type="PROSITE" id="PS50082">
    <property type="entry name" value="WD_REPEATS_2"/>
    <property type="match status" value="6"/>
</dbReference>
<dbReference type="PANTHER" id="PTHR19857">
    <property type="entry name" value="MITOCHONDRIAL DIVISION PROTEIN 1-RELATED"/>
    <property type="match status" value="1"/>
</dbReference>
<feature type="repeat" description="WD" evidence="5">
    <location>
        <begin position="88"/>
        <end position="130"/>
    </location>
</feature>
<evidence type="ECO:0000256" key="3">
    <source>
        <dbReference type="ARBA" id="ARBA00022574"/>
    </source>
</evidence>
<dbReference type="PANTHER" id="PTHR19857:SF8">
    <property type="entry name" value="ANGIO-ASSOCIATED MIGRATORY CELL PROTEIN"/>
    <property type="match status" value="1"/>
</dbReference>
<keyword evidence="3 5" id="KW-0853">WD repeat</keyword>
<dbReference type="PRINTS" id="PR00320">
    <property type="entry name" value="GPROTEINBRPT"/>
</dbReference>
<evidence type="ECO:0000313" key="8">
    <source>
        <dbReference type="Proteomes" id="UP000271241"/>
    </source>
</evidence>
<protein>
    <submittedName>
        <fullName evidence="7">WD40-repeat-containing domain protein</fullName>
    </submittedName>
</protein>
<keyword evidence="8" id="KW-1185">Reference proteome</keyword>
<name>A0A4P9XW57_9FUNG</name>
<dbReference type="InterPro" id="IPR015943">
    <property type="entry name" value="WD40/YVTN_repeat-like_dom_sf"/>
</dbReference>
<evidence type="ECO:0000256" key="4">
    <source>
        <dbReference type="ARBA" id="ARBA00022737"/>
    </source>
</evidence>
<dbReference type="SMART" id="SM00320">
    <property type="entry name" value="WD40"/>
    <property type="match status" value="8"/>
</dbReference>